<gene>
    <name evidence="3" type="ORF">HPBE_LOCUS3524</name>
</gene>
<evidence type="ECO:0000256" key="1">
    <source>
        <dbReference type="SAM" id="MobiDB-lite"/>
    </source>
</evidence>
<protein>
    <submittedName>
        <fullName evidence="5">DUF148 domain-containing protein</fullName>
    </submittedName>
</protein>
<reference evidence="5" key="2">
    <citation type="submission" date="2019-09" db="UniProtKB">
        <authorList>
            <consortium name="WormBaseParasite"/>
        </authorList>
    </citation>
    <scope>IDENTIFICATION</scope>
</reference>
<dbReference type="OrthoDB" id="5867022at2759"/>
<evidence type="ECO:0000259" key="2">
    <source>
        <dbReference type="Pfam" id="PF02520"/>
    </source>
</evidence>
<keyword evidence="4" id="KW-1185">Reference proteome</keyword>
<feature type="region of interest" description="Disordered" evidence="1">
    <location>
        <begin position="65"/>
        <end position="84"/>
    </location>
</feature>
<dbReference type="WBParaSite" id="HPBE_0000352301-mRNA-1">
    <property type="protein sequence ID" value="HPBE_0000352301-mRNA-1"/>
    <property type="gene ID" value="HPBE_0000352301"/>
</dbReference>
<sequence length="144" mass="15957">MKQNATDLINFLLPALEELTTVVDNENQTRIAQFEAVTKLAMKNPQVYSVLQFVMTQLHPTQNRHLQSRHRGQGTGAFQQGSYGGAEEVSSGGYGVAGGYGSFGQGGYDSMQVLMDLLQTEWLEKVDRVGEEEQWDTVALDKVE</sequence>
<accession>A0A3P7Y611</accession>
<dbReference type="Pfam" id="PF02520">
    <property type="entry name" value="ANIS5_cation-bd"/>
    <property type="match status" value="1"/>
</dbReference>
<dbReference type="EMBL" id="UZAH01009958">
    <property type="protein sequence ID" value="VDO36432.1"/>
    <property type="molecule type" value="Genomic_DNA"/>
</dbReference>
<evidence type="ECO:0000313" key="3">
    <source>
        <dbReference type="EMBL" id="VDO36432.1"/>
    </source>
</evidence>
<dbReference type="Proteomes" id="UP000050761">
    <property type="component" value="Unassembled WGS sequence"/>
</dbReference>
<dbReference type="InterPro" id="IPR003677">
    <property type="entry name" value="ANIS5_cation-bd"/>
</dbReference>
<organism evidence="4 5">
    <name type="scientific">Heligmosomoides polygyrus</name>
    <name type="common">Parasitic roundworm</name>
    <dbReference type="NCBI Taxonomy" id="6339"/>
    <lineage>
        <taxon>Eukaryota</taxon>
        <taxon>Metazoa</taxon>
        <taxon>Ecdysozoa</taxon>
        <taxon>Nematoda</taxon>
        <taxon>Chromadorea</taxon>
        <taxon>Rhabditida</taxon>
        <taxon>Rhabditina</taxon>
        <taxon>Rhabditomorpha</taxon>
        <taxon>Strongyloidea</taxon>
        <taxon>Heligmosomidae</taxon>
        <taxon>Heligmosomoides</taxon>
    </lineage>
</organism>
<dbReference type="AlphaFoldDB" id="A0A183FBI1"/>
<name>A0A183FBI1_HELPZ</name>
<reference evidence="3 4" key="1">
    <citation type="submission" date="2018-11" db="EMBL/GenBank/DDBJ databases">
        <authorList>
            <consortium name="Pathogen Informatics"/>
        </authorList>
    </citation>
    <scope>NUCLEOTIDE SEQUENCE [LARGE SCALE GENOMIC DNA]</scope>
</reference>
<accession>A0A183FBI1</accession>
<feature type="domain" description="SXP/RAL-2 family protein Ani s 5-like cation-binding" evidence="2">
    <location>
        <begin position="1"/>
        <end position="58"/>
    </location>
</feature>
<evidence type="ECO:0000313" key="4">
    <source>
        <dbReference type="Proteomes" id="UP000050761"/>
    </source>
</evidence>
<evidence type="ECO:0000313" key="5">
    <source>
        <dbReference type="WBParaSite" id="HPBE_0000352301-mRNA-1"/>
    </source>
</evidence>
<proteinExistence type="predicted"/>